<proteinExistence type="predicted"/>
<keyword evidence="2" id="KW-1185">Reference proteome</keyword>
<comment type="caution">
    <text evidence="1">The sequence shown here is derived from an EMBL/GenBank/DDBJ whole genome shotgun (WGS) entry which is preliminary data.</text>
</comment>
<evidence type="ECO:0000313" key="2">
    <source>
        <dbReference type="Proteomes" id="UP001647509"/>
    </source>
</evidence>
<sequence>MRKIYTLYLFTIAFTAIGTAQETIFDSDFSDGTYTGVPAVEADLDAHADWNAGHFGNTSTWTAFQTGNGEDVVNTGAFYAYAIVDSKPITAIAGDVITIRTVTDYGFSGQSYGTEADEPMIFTGLLDQNAPASGADGNGVHREGVMVVNKGSTNQIALSNNGEGTAFDDASAILTTEDAAHIYEVVIEYTIGTNEGTSSKIARIHSINGTNGSSTSTVSSGISTEVYNALTGSGAYFFNWALRFGFGSSEISRLDLRHLSITKNDALLSTSSKNSFEFSMYPNPVKDRLFINTKETISKVSVLDALGRIVLEASDVNDFLDVSSLKNAIYIVKLSLNNGNVSTKKFIKE</sequence>
<dbReference type="Proteomes" id="UP001647509">
    <property type="component" value="Unassembled WGS sequence"/>
</dbReference>
<evidence type="ECO:0000313" key="1">
    <source>
        <dbReference type="EMBL" id="MBU2950979.1"/>
    </source>
</evidence>
<accession>A0ACC5U9I4</accession>
<protein>
    <submittedName>
        <fullName evidence="1">T9SS type A sorting domain-containing protein</fullName>
    </submittedName>
</protein>
<reference evidence="1" key="1">
    <citation type="submission" date="2021-05" db="EMBL/GenBank/DDBJ databases">
        <title>Draft genomes of bacteria isolated from model marine particles.</title>
        <authorList>
            <person name="Datta M.S."/>
            <person name="Schwartzman J.A."/>
            <person name="Enke T.N."/>
            <person name="Saavedra J."/>
            <person name="Cermak N."/>
            <person name="Cordero O.X."/>
        </authorList>
    </citation>
    <scope>NUCLEOTIDE SEQUENCE</scope>
    <source>
        <strain evidence="1">I2M19</strain>
    </source>
</reference>
<name>A0ACC5U9I4_9FLAO</name>
<dbReference type="EMBL" id="JAHKPD010000013">
    <property type="protein sequence ID" value="MBU2950979.1"/>
    <property type="molecule type" value="Genomic_DNA"/>
</dbReference>
<gene>
    <name evidence="1" type="ORF">KO493_09740</name>
</gene>
<organism evidence="1 2">
    <name type="scientific">Pseudotamlana agarivorans</name>
    <dbReference type="NCBI Taxonomy" id="481183"/>
    <lineage>
        <taxon>Bacteria</taxon>
        <taxon>Pseudomonadati</taxon>
        <taxon>Bacteroidota</taxon>
        <taxon>Flavobacteriia</taxon>
        <taxon>Flavobacteriales</taxon>
        <taxon>Flavobacteriaceae</taxon>
        <taxon>Pseudotamlana</taxon>
    </lineage>
</organism>